<evidence type="ECO:0000256" key="1">
    <source>
        <dbReference type="SAM" id="MobiDB-lite"/>
    </source>
</evidence>
<sequence>MTSQLIYDDVKDSLAVNLLNDTALQCIVGQITDMDELIQVMLFVNEEAIREATAYDNVMAINKGNNIKYNSFFETSANIELNAINTRQHQRSQQPDHRTLNCPKQPQQQHSTALSHQKNNKCIPDVQDVIESNRHDLIEETYAINGRVIPKKFSNGIKSYIDQTLVDFALKLDDFNNKITSPYVFPVKSEANHDLLLDLSWLFKKNPHIDWKTRIITITTSHQKYT</sequence>
<dbReference type="EMBL" id="CAJOBD010000828">
    <property type="protein sequence ID" value="CAF3724399.1"/>
    <property type="molecule type" value="Genomic_DNA"/>
</dbReference>
<comment type="caution">
    <text evidence="2">The sequence shown here is derived from an EMBL/GenBank/DDBJ whole genome shotgun (WGS) entry which is preliminary data.</text>
</comment>
<evidence type="ECO:0000313" key="4">
    <source>
        <dbReference type="Proteomes" id="UP000663864"/>
    </source>
</evidence>
<dbReference type="EMBL" id="CAJNOT010001326">
    <property type="protein sequence ID" value="CAF1182930.1"/>
    <property type="molecule type" value="Genomic_DNA"/>
</dbReference>
<dbReference type="Proteomes" id="UP000663836">
    <property type="component" value="Unassembled WGS sequence"/>
</dbReference>
<feature type="region of interest" description="Disordered" evidence="1">
    <location>
        <begin position="87"/>
        <end position="118"/>
    </location>
</feature>
<reference evidence="2" key="1">
    <citation type="submission" date="2021-02" db="EMBL/GenBank/DDBJ databases">
        <authorList>
            <person name="Nowell W R."/>
        </authorList>
    </citation>
    <scope>NUCLEOTIDE SEQUENCE</scope>
</reference>
<accession>A0A814V4H2</accession>
<name>A0A814V4H2_9BILA</name>
<proteinExistence type="predicted"/>
<evidence type="ECO:0000313" key="2">
    <source>
        <dbReference type="EMBL" id="CAF1182930.1"/>
    </source>
</evidence>
<evidence type="ECO:0000313" key="3">
    <source>
        <dbReference type="EMBL" id="CAF3724399.1"/>
    </source>
</evidence>
<protein>
    <submittedName>
        <fullName evidence="2">Uncharacterized protein</fullName>
    </submittedName>
</protein>
<dbReference type="Proteomes" id="UP000663864">
    <property type="component" value="Unassembled WGS sequence"/>
</dbReference>
<organism evidence="2 4">
    <name type="scientific">Rotaria sordida</name>
    <dbReference type="NCBI Taxonomy" id="392033"/>
    <lineage>
        <taxon>Eukaryota</taxon>
        <taxon>Metazoa</taxon>
        <taxon>Spiralia</taxon>
        <taxon>Gnathifera</taxon>
        <taxon>Rotifera</taxon>
        <taxon>Eurotatoria</taxon>
        <taxon>Bdelloidea</taxon>
        <taxon>Philodinida</taxon>
        <taxon>Philodinidae</taxon>
        <taxon>Rotaria</taxon>
    </lineage>
</organism>
<feature type="compositionally biased region" description="Polar residues" evidence="1">
    <location>
        <begin position="102"/>
        <end position="117"/>
    </location>
</feature>
<gene>
    <name evidence="3" type="ORF">JBS370_LOCUS11003</name>
    <name evidence="2" type="ORF">ZHD862_LOCUS21860</name>
</gene>
<dbReference type="AlphaFoldDB" id="A0A814V4H2"/>